<reference evidence="2" key="1">
    <citation type="submission" date="2019-10" db="EMBL/GenBank/DDBJ databases">
        <authorList>
            <person name="Nor Muhammad N."/>
        </authorList>
    </citation>
    <scope>NUCLEOTIDE SEQUENCE</scope>
</reference>
<name>A0A5K1K6K3_9APHY</name>
<organism evidence="2">
    <name type="scientific">Ganoderma boninense</name>
    <dbReference type="NCBI Taxonomy" id="34458"/>
    <lineage>
        <taxon>Eukaryota</taxon>
        <taxon>Fungi</taxon>
        <taxon>Dikarya</taxon>
        <taxon>Basidiomycota</taxon>
        <taxon>Agaricomycotina</taxon>
        <taxon>Agaricomycetes</taxon>
        <taxon>Polyporales</taxon>
        <taxon>Polyporaceae</taxon>
        <taxon>Ganoderma</taxon>
    </lineage>
</organism>
<evidence type="ECO:0000259" key="1">
    <source>
        <dbReference type="Pfam" id="PF13391"/>
    </source>
</evidence>
<dbReference type="GO" id="GO:0009016">
    <property type="term" value="F:succinyldiaminopimelate transaminase activity"/>
    <property type="evidence" value="ECO:0007669"/>
    <property type="project" value="UniProtKB-EC"/>
</dbReference>
<dbReference type="InterPro" id="IPR003615">
    <property type="entry name" value="HNH_nuc"/>
</dbReference>
<protein>
    <submittedName>
        <fullName evidence="2">Acetylornithine/succinyldiaminopimelate aminotransferase (ACOAT) (DapATase) (Succinyldiaminopimelate transferase) )</fullName>
        <ecNumber evidence="2">2.6.1.11</ecNumber>
        <ecNumber evidence="2">2.6.1.17</ecNumber>
    </submittedName>
</protein>
<dbReference type="EC" id="2.6.1.17" evidence="2"/>
<keyword evidence="2" id="KW-0808">Transferase</keyword>
<proteinExistence type="predicted"/>
<accession>A0A5K1K6K3</accession>
<dbReference type="GO" id="GO:0003992">
    <property type="term" value="F:N2-acetyl-L-ornithine:2-oxoglutarate 5-aminotransferase activity"/>
    <property type="evidence" value="ECO:0007669"/>
    <property type="project" value="UniProtKB-EC"/>
</dbReference>
<sequence>MNILAEFPRRSLSRMCYNIVRILHPGCSHLIFALPAFPYPATHGTEHDSLVYGVDHRLVMDGCHIVTNFRAADKGDSYLSTDRAGHDRVLSHNDGVLPPGNYFYHPAPPSVSKSNYRVVTDFVAWKFPKSIPDHWQRRKPSHEEYVRLYRKYVKGYPPDLEYAISEEDDGCVVTKYQYLEVSPCHAHYLVPRLHESWFYRNSMTQFNWTRAEHEWDRGIHDPANGIILRADVGDCFEKHGWVFYPTGEDQLMTYVCLPYIDYAELLHRRLVTLSHRVANEFLYARFAHTMITLVDKTSEFRTFRIPVGARPSKRERGWLALAVVSWVVFD</sequence>
<dbReference type="AlphaFoldDB" id="A0A5K1K6K3"/>
<dbReference type="Pfam" id="PF13391">
    <property type="entry name" value="HNH_2"/>
    <property type="match status" value="1"/>
</dbReference>
<dbReference type="EC" id="2.6.1.11" evidence="2"/>
<keyword evidence="2" id="KW-0032">Aminotransferase</keyword>
<gene>
    <name evidence="2" type="primary">D4I307</name>
</gene>
<dbReference type="EMBL" id="LR729582">
    <property type="protein sequence ID" value="VWP01687.1"/>
    <property type="molecule type" value="Genomic_DNA"/>
</dbReference>
<feature type="domain" description="HNH nuclease" evidence="1">
    <location>
        <begin position="171"/>
        <end position="243"/>
    </location>
</feature>
<evidence type="ECO:0000313" key="2">
    <source>
        <dbReference type="EMBL" id="VWP01687.1"/>
    </source>
</evidence>